<feature type="compositionally biased region" description="Basic and acidic residues" evidence="1">
    <location>
        <begin position="97"/>
        <end position="111"/>
    </location>
</feature>
<evidence type="ECO:0000259" key="3">
    <source>
        <dbReference type="Pfam" id="PF06580"/>
    </source>
</evidence>
<dbReference type="InterPro" id="IPR010559">
    <property type="entry name" value="Sig_transdc_His_kin_internal"/>
</dbReference>
<dbReference type="InterPro" id="IPR050640">
    <property type="entry name" value="Bact_2-comp_sensor_kinase"/>
</dbReference>
<feature type="domain" description="Signal transduction histidine kinase internal region" evidence="3">
    <location>
        <begin position="174"/>
        <end position="251"/>
    </location>
</feature>
<dbReference type="Proteomes" id="UP000664317">
    <property type="component" value="Unassembled WGS sequence"/>
</dbReference>
<reference evidence="4 5" key="1">
    <citation type="submission" date="2021-03" db="EMBL/GenBank/DDBJ databases">
        <title>novel species isolated from a fishpond in China.</title>
        <authorList>
            <person name="Lu H."/>
            <person name="Cai Z."/>
        </authorList>
    </citation>
    <scope>NUCLEOTIDE SEQUENCE [LARGE SCALE GENOMIC DNA]</scope>
    <source>
        <strain evidence="4 5">H41</strain>
    </source>
</reference>
<accession>A0ABS3C6X9</accession>
<keyword evidence="4" id="KW-0418">Kinase</keyword>
<feature type="transmembrane region" description="Helical" evidence="2">
    <location>
        <begin position="41"/>
        <end position="60"/>
    </location>
</feature>
<comment type="caution">
    <text evidence="4">The sequence shown here is derived from an EMBL/GenBank/DDBJ whole genome shotgun (WGS) entry which is preliminary data.</text>
</comment>
<sequence length="365" mass="42687">MDKQKFLKTIVHFLIIGILVSPAFLYLFADQNQRFHPPVNPLVSYSVLTVFYLANIFWLIPTYVYRRNYKAYSLGILLMSFFFIALPLTGSPPANRPSEEFRMRTERENMQPRENMPRPGEGMIDWPRFRFLFFFPDYLRLLLGLGLGTTLELLFLYDSERKRNDQMEKQKAIADLNFLKNQLNPHFLLNSLNNIYSLARKKSEDTTRAILLLSDLLRHVLYESGKSKISLGDEISFIKNYINLEKLKFSEENGPNVNFTVSVRNPDYPIVPLLMMTLVENAFKHGISYLQPSFILISLEENEREVRFSVVNSIHRRASLEPKNEQRGLGIKNLDKQLNLSYPGKYSFTQKIENNLFKTFLTIKK</sequence>
<dbReference type="PANTHER" id="PTHR34220">
    <property type="entry name" value="SENSOR HISTIDINE KINASE YPDA"/>
    <property type="match status" value="1"/>
</dbReference>
<dbReference type="PANTHER" id="PTHR34220:SF7">
    <property type="entry name" value="SENSOR HISTIDINE KINASE YPDA"/>
    <property type="match status" value="1"/>
</dbReference>
<feature type="transmembrane region" description="Helical" evidence="2">
    <location>
        <begin position="9"/>
        <end position="29"/>
    </location>
</feature>
<gene>
    <name evidence="4" type="ORF">J0A68_18045</name>
</gene>
<dbReference type="GO" id="GO:0016301">
    <property type="term" value="F:kinase activity"/>
    <property type="evidence" value="ECO:0007669"/>
    <property type="project" value="UniProtKB-KW"/>
</dbReference>
<feature type="transmembrane region" description="Helical" evidence="2">
    <location>
        <begin position="72"/>
        <end position="90"/>
    </location>
</feature>
<evidence type="ECO:0000256" key="2">
    <source>
        <dbReference type="SAM" id="Phobius"/>
    </source>
</evidence>
<evidence type="ECO:0000313" key="4">
    <source>
        <dbReference type="EMBL" id="MBN7812863.1"/>
    </source>
</evidence>
<feature type="transmembrane region" description="Helical" evidence="2">
    <location>
        <begin position="138"/>
        <end position="157"/>
    </location>
</feature>
<evidence type="ECO:0000313" key="5">
    <source>
        <dbReference type="Proteomes" id="UP000664317"/>
    </source>
</evidence>
<protein>
    <submittedName>
        <fullName evidence="4">Sensor histidine kinase</fullName>
    </submittedName>
</protein>
<keyword evidence="2" id="KW-0472">Membrane</keyword>
<keyword evidence="4" id="KW-0808">Transferase</keyword>
<evidence type="ECO:0000256" key="1">
    <source>
        <dbReference type="SAM" id="MobiDB-lite"/>
    </source>
</evidence>
<dbReference type="EMBL" id="JAFKCT010000009">
    <property type="protein sequence ID" value="MBN7812863.1"/>
    <property type="molecule type" value="Genomic_DNA"/>
</dbReference>
<keyword evidence="2" id="KW-1133">Transmembrane helix</keyword>
<proteinExistence type="predicted"/>
<keyword evidence="5" id="KW-1185">Reference proteome</keyword>
<organism evidence="4 5">
    <name type="scientific">Algoriphagus oliviformis</name>
    <dbReference type="NCBI Taxonomy" id="2811231"/>
    <lineage>
        <taxon>Bacteria</taxon>
        <taxon>Pseudomonadati</taxon>
        <taxon>Bacteroidota</taxon>
        <taxon>Cytophagia</taxon>
        <taxon>Cytophagales</taxon>
        <taxon>Cyclobacteriaceae</taxon>
        <taxon>Algoriphagus</taxon>
    </lineage>
</organism>
<dbReference type="Pfam" id="PF06580">
    <property type="entry name" value="His_kinase"/>
    <property type="match status" value="1"/>
</dbReference>
<dbReference type="RefSeq" id="WP_206579637.1">
    <property type="nucleotide sequence ID" value="NZ_JAFKCT010000009.1"/>
</dbReference>
<keyword evidence="2" id="KW-0812">Transmembrane</keyword>
<name>A0ABS3C6X9_9BACT</name>
<feature type="region of interest" description="Disordered" evidence="1">
    <location>
        <begin position="95"/>
        <end position="117"/>
    </location>
</feature>